<dbReference type="Gene3D" id="3.80.10.10">
    <property type="entry name" value="Ribonuclease Inhibitor"/>
    <property type="match status" value="1"/>
</dbReference>
<accession>A0ABR7CZA0</accession>
<reference evidence="3 4" key="1">
    <citation type="submission" date="2020-08" db="EMBL/GenBank/DDBJ databases">
        <title>Genome public.</title>
        <authorList>
            <person name="Liu C."/>
            <person name="Sun Q."/>
        </authorList>
    </citation>
    <scope>NUCLEOTIDE SEQUENCE [LARGE SCALE GENOMIC DNA]</scope>
    <source>
        <strain evidence="3 4">NSJ-56</strain>
    </source>
</reference>
<evidence type="ECO:0000256" key="1">
    <source>
        <dbReference type="ARBA" id="ARBA00022614"/>
    </source>
</evidence>
<evidence type="ECO:0000256" key="2">
    <source>
        <dbReference type="ARBA" id="ARBA00022737"/>
    </source>
</evidence>
<evidence type="ECO:0008006" key="5">
    <source>
        <dbReference type="Google" id="ProtNLM"/>
    </source>
</evidence>
<protein>
    <recommendedName>
        <fullName evidence="5">Leucine-rich repeat domain-containing protein</fullName>
    </recommendedName>
</protein>
<dbReference type="InterPro" id="IPR032675">
    <property type="entry name" value="LRR_dom_sf"/>
</dbReference>
<name>A0ABR7CZA0_9BACT</name>
<evidence type="ECO:0000313" key="4">
    <source>
        <dbReference type="Proteomes" id="UP000646484"/>
    </source>
</evidence>
<gene>
    <name evidence="3" type="ORF">H8S64_07820</name>
</gene>
<dbReference type="InterPro" id="IPR052574">
    <property type="entry name" value="CDIRP"/>
</dbReference>
<proteinExistence type="predicted"/>
<sequence>MTLAGGDSFTVPADIPVERDRNTAVIGNILYLAGTLRPDVNLSVSVTAKEFDLYIPDVSFRRICIMKGYADNEGYIIKEKAAVVTELNVDYQNIWTLKGIEYFTGLTTLCCNGNLLATLDLAGRTGLTRLECHFNQILALDLTECPALTKLACGNNPIAKLDVAGRAALTTLYCNKTRIATLDLTGCTALTILDCSEAGIAALDASTMADPADYDLVCGKQTGSDGNDQSLSLTLHPDQRVRWEEIATRFENKNVNVNYKSD</sequence>
<dbReference type="SUPFAM" id="SSF52058">
    <property type="entry name" value="L domain-like"/>
    <property type="match status" value="1"/>
</dbReference>
<dbReference type="Proteomes" id="UP000646484">
    <property type="component" value="Unassembled WGS sequence"/>
</dbReference>
<keyword evidence="1" id="KW-0433">Leucine-rich repeat</keyword>
<organism evidence="3 4">
    <name type="scientific">Butyricimonas hominis</name>
    <dbReference type="NCBI Taxonomy" id="2763032"/>
    <lineage>
        <taxon>Bacteria</taxon>
        <taxon>Pseudomonadati</taxon>
        <taxon>Bacteroidota</taxon>
        <taxon>Bacteroidia</taxon>
        <taxon>Bacteroidales</taxon>
        <taxon>Odoribacteraceae</taxon>
        <taxon>Butyricimonas</taxon>
    </lineage>
</organism>
<keyword evidence="4" id="KW-1185">Reference proteome</keyword>
<evidence type="ECO:0000313" key="3">
    <source>
        <dbReference type="EMBL" id="MBC5621002.1"/>
    </source>
</evidence>
<dbReference type="PANTHER" id="PTHR47566:SF1">
    <property type="entry name" value="PROTEIN NUD1"/>
    <property type="match status" value="1"/>
</dbReference>
<dbReference type="PANTHER" id="PTHR47566">
    <property type="match status" value="1"/>
</dbReference>
<comment type="caution">
    <text evidence="3">The sequence shown here is derived from an EMBL/GenBank/DDBJ whole genome shotgun (WGS) entry which is preliminary data.</text>
</comment>
<keyword evidence="2" id="KW-0677">Repeat</keyword>
<dbReference type="EMBL" id="JACOOH010000003">
    <property type="protein sequence ID" value="MBC5621002.1"/>
    <property type="molecule type" value="Genomic_DNA"/>
</dbReference>